<evidence type="ECO:0000256" key="1">
    <source>
        <dbReference type="ARBA" id="ARBA00022630"/>
    </source>
</evidence>
<dbReference type="PANTHER" id="PTHR46720">
    <property type="entry name" value="HYDROXYLASE, PUTATIVE (AFU_ORTHOLOGUE AFUA_3G01460)-RELATED"/>
    <property type="match status" value="1"/>
</dbReference>
<dbReference type="OrthoDB" id="417877at2759"/>
<keyword evidence="4" id="KW-0472">Membrane</keyword>
<dbReference type="InterPro" id="IPR036188">
    <property type="entry name" value="FAD/NAD-bd_sf"/>
</dbReference>
<organism evidence="6 7">
    <name type="scientific">Ophiocordyceps sinensis</name>
    <dbReference type="NCBI Taxonomy" id="72228"/>
    <lineage>
        <taxon>Eukaryota</taxon>
        <taxon>Fungi</taxon>
        <taxon>Dikarya</taxon>
        <taxon>Ascomycota</taxon>
        <taxon>Pezizomycotina</taxon>
        <taxon>Sordariomycetes</taxon>
        <taxon>Hypocreomycetidae</taxon>
        <taxon>Hypocreales</taxon>
        <taxon>Ophiocordycipitaceae</taxon>
        <taxon>Ophiocordyceps</taxon>
    </lineage>
</organism>
<proteinExistence type="predicted"/>
<dbReference type="InterPro" id="IPR002938">
    <property type="entry name" value="FAD-bd"/>
</dbReference>
<dbReference type="InterPro" id="IPR051104">
    <property type="entry name" value="FAD_monoxygenase"/>
</dbReference>
<accession>A0A8H4PSI5</accession>
<feature type="domain" description="FAD-binding" evidence="5">
    <location>
        <begin position="8"/>
        <end position="180"/>
    </location>
</feature>
<evidence type="ECO:0000313" key="7">
    <source>
        <dbReference type="Proteomes" id="UP000557566"/>
    </source>
</evidence>
<gene>
    <name evidence="6" type="ORF">G6O67_003782</name>
</gene>
<reference evidence="6 7" key="1">
    <citation type="journal article" date="2020" name="Genome Biol. Evol.">
        <title>A new high-quality draft genome assembly of the Chinese cordyceps Ophiocordyceps sinensis.</title>
        <authorList>
            <person name="Shu R."/>
            <person name="Zhang J."/>
            <person name="Meng Q."/>
            <person name="Zhang H."/>
            <person name="Zhou G."/>
            <person name="Li M."/>
            <person name="Wu P."/>
            <person name="Zhao Y."/>
            <person name="Chen C."/>
            <person name="Qin Q."/>
        </authorList>
    </citation>
    <scope>NUCLEOTIDE SEQUENCE [LARGE SCALE GENOMIC DNA]</scope>
    <source>
        <strain evidence="6 7">IOZ07</strain>
    </source>
</reference>
<comment type="caution">
    <text evidence="6">The sequence shown here is derived from an EMBL/GenBank/DDBJ whole genome shotgun (WGS) entry which is preliminary data.</text>
</comment>
<keyword evidence="7" id="KW-1185">Reference proteome</keyword>
<feature type="domain" description="FAD-binding" evidence="5">
    <location>
        <begin position="285"/>
        <end position="359"/>
    </location>
</feature>
<keyword evidence="3" id="KW-0560">Oxidoreductase</keyword>
<dbReference type="Gene3D" id="3.50.50.60">
    <property type="entry name" value="FAD/NAD(P)-binding domain"/>
    <property type="match status" value="1"/>
</dbReference>
<name>A0A8H4PSI5_9HYPO</name>
<dbReference type="Proteomes" id="UP000557566">
    <property type="component" value="Unassembled WGS sequence"/>
</dbReference>
<evidence type="ECO:0000256" key="2">
    <source>
        <dbReference type="ARBA" id="ARBA00022827"/>
    </source>
</evidence>
<dbReference type="AlphaFoldDB" id="A0A8H4PSI5"/>
<dbReference type="GO" id="GO:0016491">
    <property type="term" value="F:oxidoreductase activity"/>
    <property type="evidence" value="ECO:0007669"/>
    <property type="project" value="UniProtKB-KW"/>
</dbReference>
<dbReference type="PANTHER" id="PTHR46720:SF5">
    <property type="entry name" value="HYDROXYLASE, PUTATIVE (AFU_ORTHOLOGUE AFUA_3G01460)-RELATED"/>
    <property type="match status" value="1"/>
</dbReference>
<dbReference type="GO" id="GO:0071949">
    <property type="term" value="F:FAD binding"/>
    <property type="evidence" value="ECO:0007669"/>
    <property type="project" value="InterPro"/>
</dbReference>
<evidence type="ECO:0000256" key="3">
    <source>
        <dbReference type="ARBA" id="ARBA00023002"/>
    </source>
</evidence>
<feature type="transmembrane region" description="Helical" evidence="4">
    <location>
        <begin position="7"/>
        <end position="26"/>
    </location>
</feature>
<evidence type="ECO:0000313" key="6">
    <source>
        <dbReference type="EMBL" id="KAF4509633.1"/>
    </source>
</evidence>
<dbReference type="EMBL" id="JAAVMX010000004">
    <property type="protein sequence ID" value="KAF4509633.1"/>
    <property type="molecule type" value="Genomic_DNA"/>
</dbReference>
<keyword evidence="2" id="KW-0274">FAD</keyword>
<sequence length="423" mass="45985">MSSAKQFTVAIVGGGIGGLTLAVGLVRRGVDVQVYEAAPALSETGLGLSIGPAAHRALPLIDARIRKAYDSLVTTHADSPGFERFRRTWFEFVWASGIRAGEMLLELKCPPTGQTTLRRTDLLDSLVSLLPLDLVRLGKRLQTVQETAGAGHRLLFQDGTSATADIVIGCDGIHSRVRLAVLPHDEALHCRPRYSGMYAYRAVLEMQTAIQAVGERRHRVATLYIGKGAYALTYPIMRAQKVNVGLYTADMERDFAHMGPLVNALIKYMPDTSSQWAILELDQVSTVCKSRVAIMGDAAHAAHASTPHQGVGAGQAIEDAHVLAELLSDPSVTTPAEAEAALRAYGAVRLPRAQRAVSTSKENAQLLCLCREGVGDDAAKLTREWQQRFRWLWDIDVEQQVQDARDAMLELLQNASCGEAHCV</sequence>
<protein>
    <recommendedName>
        <fullName evidence="5">FAD-binding domain-containing protein</fullName>
    </recommendedName>
</protein>
<dbReference type="SUPFAM" id="SSF51905">
    <property type="entry name" value="FAD/NAD(P)-binding domain"/>
    <property type="match status" value="1"/>
</dbReference>
<evidence type="ECO:0000259" key="5">
    <source>
        <dbReference type="Pfam" id="PF01494"/>
    </source>
</evidence>
<dbReference type="PRINTS" id="PR00420">
    <property type="entry name" value="RNGMNOXGNASE"/>
</dbReference>
<evidence type="ECO:0000256" key="4">
    <source>
        <dbReference type="SAM" id="Phobius"/>
    </source>
</evidence>
<keyword evidence="4" id="KW-1133">Transmembrane helix</keyword>
<dbReference type="Pfam" id="PF01494">
    <property type="entry name" value="FAD_binding_3"/>
    <property type="match status" value="2"/>
</dbReference>
<keyword evidence="1" id="KW-0285">Flavoprotein</keyword>
<keyword evidence="4" id="KW-0812">Transmembrane</keyword>
<dbReference type="GO" id="GO:0044550">
    <property type="term" value="P:secondary metabolite biosynthetic process"/>
    <property type="evidence" value="ECO:0007669"/>
    <property type="project" value="TreeGrafter"/>
</dbReference>